<dbReference type="OrthoDB" id="431929at2759"/>
<feature type="region of interest" description="Disordered" evidence="5">
    <location>
        <begin position="180"/>
        <end position="199"/>
    </location>
</feature>
<dbReference type="AlphaFoldDB" id="A0A0D2VWK4"/>
<keyword evidence="1" id="KW-0479">Metal-binding</keyword>
<dbReference type="InterPro" id="IPR035896">
    <property type="entry name" value="AN1-like_Znf"/>
</dbReference>
<dbReference type="eggNOG" id="KOG3183">
    <property type="taxonomic scope" value="Eukaryota"/>
</dbReference>
<dbReference type="PhylomeDB" id="A0A0D2VWK4"/>
<dbReference type="RefSeq" id="XP_004345094.1">
    <property type="nucleotide sequence ID" value="XM_004345044.2"/>
</dbReference>
<evidence type="ECO:0000259" key="6">
    <source>
        <dbReference type="PROSITE" id="PS51039"/>
    </source>
</evidence>
<proteinExistence type="predicted"/>
<dbReference type="GO" id="GO:0005737">
    <property type="term" value="C:cytoplasm"/>
    <property type="evidence" value="ECO:0007669"/>
    <property type="project" value="TreeGrafter"/>
</dbReference>
<dbReference type="Proteomes" id="UP000008743">
    <property type="component" value="Unassembled WGS sequence"/>
</dbReference>
<evidence type="ECO:0000313" key="7">
    <source>
        <dbReference type="EMBL" id="KJE95962.1"/>
    </source>
</evidence>
<keyword evidence="8" id="KW-1185">Reference proteome</keyword>
<evidence type="ECO:0000256" key="3">
    <source>
        <dbReference type="ARBA" id="ARBA00022833"/>
    </source>
</evidence>
<feature type="domain" description="AN1-type" evidence="6">
    <location>
        <begin position="54"/>
        <end position="102"/>
    </location>
</feature>
<accession>A0A0D2VWK4</accession>
<dbReference type="InParanoid" id="A0A0D2VWK4"/>
<dbReference type="EMBL" id="KE346370">
    <property type="protein sequence ID" value="KJE95962.1"/>
    <property type="molecule type" value="Genomic_DNA"/>
</dbReference>
<dbReference type="Gene3D" id="4.10.1110.10">
    <property type="entry name" value="AN1-like Zinc finger"/>
    <property type="match status" value="2"/>
</dbReference>
<evidence type="ECO:0000256" key="5">
    <source>
        <dbReference type="SAM" id="MobiDB-lite"/>
    </source>
</evidence>
<keyword evidence="2 4" id="KW-0863">Zinc-finger</keyword>
<reference evidence="8" key="1">
    <citation type="submission" date="2011-02" db="EMBL/GenBank/DDBJ databases">
        <title>The Genome Sequence of Capsaspora owczarzaki ATCC 30864.</title>
        <authorList>
            <person name="Russ C."/>
            <person name="Cuomo C."/>
            <person name="Burger G."/>
            <person name="Gray M.W."/>
            <person name="Holland P.W.H."/>
            <person name="King N."/>
            <person name="Lang F.B.F."/>
            <person name="Roger A.J."/>
            <person name="Ruiz-Trillo I."/>
            <person name="Young S.K."/>
            <person name="Zeng Q."/>
            <person name="Gargeya S."/>
            <person name="Alvarado L."/>
            <person name="Berlin A."/>
            <person name="Chapman S.B."/>
            <person name="Chen Z."/>
            <person name="Freedman E."/>
            <person name="Gellesch M."/>
            <person name="Goldberg J."/>
            <person name="Griggs A."/>
            <person name="Gujja S."/>
            <person name="Heilman E."/>
            <person name="Heiman D."/>
            <person name="Howarth C."/>
            <person name="Mehta T."/>
            <person name="Neiman D."/>
            <person name="Pearson M."/>
            <person name="Roberts A."/>
            <person name="Saif S."/>
            <person name="Shea T."/>
            <person name="Shenoy N."/>
            <person name="Sisk P."/>
            <person name="Stolte C."/>
            <person name="Sykes S."/>
            <person name="White J."/>
            <person name="Yandava C."/>
            <person name="Haas B."/>
            <person name="Nusbaum C."/>
            <person name="Birren B."/>
        </authorList>
    </citation>
    <scope>NUCLEOTIDE SEQUENCE</scope>
    <source>
        <strain evidence="8">ATCC 30864</strain>
    </source>
</reference>
<sequence length="210" mass="23433">MNVALYSTPRFGALKHTIQSEEQRNSSSGDDVAQPPSSPSNNSSHQHEDAQDLLSFGTHCDVKDCRQLDFLPFRCDSCTQTFCLDHRTYESHKCSAAPNQDIRIPECPKCQQKIQRPRGSDAAAQIQKHIASGCRDLVLLAPRRKCNHKGCKNTEALSFKCNRCEHQFCIKHMRVQDHTCSSQSIPPSGSDAHRLAKPGQSALKRAITAY</sequence>
<dbReference type="OMA" id="HIDNQCT"/>
<protein>
    <recommendedName>
        <fullName evidence="6">AN1-type domain-containing protein</fullName>
    </recommendedName>
</protein>
<name>A0A0D2VWK4_CAPO3</name>
<dbReference type="SUPFAM" id="SSF118310">
    <property type="entry name" value="AN1-like Zinc finger"/>
    <property type="match status" value="2"/>
</dbReference>
<evidence type="ECO:0000313" key="8">
    <source>
        <dbReference type="Proteomes" id="UP000008743"/>
    </source>
</evidence>
<organism evidence="7 8">
    <name type="scientific">Capsaspora owczarzaki (strain ATCC 30864)</name>
    <dbReference type="NCBI Taxonomy" id="595528"/>
    <lineage>
        <taxon>Eukaryota</taxon>
        <taxon>Filasterea</taxon>
        <taxon>Capsaspora</taxon>
    </lineage>
</organism>
<evidence type="ECO:0000256" key="2">
    <source>
        <dbReference type="ARBA" id="ARBA00022771"/>
    </source>
</evidence>
<evidence type="ECO:0000256" key="4">
    <source>
        <dbReference type="PROSITE-ProRule" id="PRU00449"/>
    </source>
</evidence>
<feature type="region of interest" description="Disordered" evidence="5">
    <location>
        <begin position="17"/>
        <end position="49"/>
    </location>
</feature>
<dbReference type="STRING" id="595528.A0A0D2VWK4"/>
<gene>
    <name evidence="7" type="ORF">CAOG_006345</name>
</gene>
<keyword evidence="3" id="KW-0862">Zinc</keyword>
<dbReference type="GO" id="GO:0008270">
    <property type="term" value="F:zinc ion binding"/>
    <property type="evidence" value="ECO:0007669"/>
    <property type="project" value="UniProtKB-KW"/>
</dbReference>
<evidence type="ECO:0000256" key="1">
    <source>
        <dbReference type="ARBA" id="ARBA00022723"/>
    </source>
</evidence>
<dbReference type="InterPro" id="IPR000058">
    <property type="entry name" value="Znf_AN1"/>
</dbReference>
<dbReference type="SMART" id="SM00154">
    <property type="entry name" value="ZnF_AN1"/>
    <property type="match status" value="2"/>
</dbReference>
<dbReference type="PANTHER" id="PTHR14677:SF20">
    <property type="entry name" value="ZINC FINGER AN1-TYPE CONTAINING 2A-RELATED"/>
    <property type="match status" value="1"/>
</dbReference>
<dbReference type="PANTHER" id="PTHR14677">
    <property type="entry name" value="ARSENITE INDUCUBLE RNA ASSOCIATED PROTEIN AIP-1-RELATED"/>
    <property type="match status" value="1"/>
</dbReference>
<dbReference type="Pfam" id="PF01428">
    <property type="entry name" value="zf-AN1"/>
    <property type="match status" value="2"/>
</dbReference>
<feature type="domain" description="AN1-type" evidence="6">
    <location>
        <begin position="140"/>
        <end position="188"/>
    </location>
</feature>
<dbReference type="PROSITE" id="PS51039">
    <property type="entry name" value="ZF_AN1"/>
    <property type="match status" value="2"/>
</dbReference>